<feature type="region of interest" description="Disordered" evidence="1">
    <location>
        <begin position="1"/>
        <end position="33"/>
    </location>
</feature>
<protein>
    <submittedName>
        <fullName evidence="2">Uncharacterized protein</fullName>
    </submittedName>
</protein>
<dbReference type="Proteomes" id="UP000476310">
    <property type="component" value="Unassembled WGS sequence"/>
</dbReference>
<dbReference type="AlphaFoldDB" id="A0A6G4AQP4"/>
<sequence length="57" mass="6026">MAAQITVTTQPAAESTPIPPPLTSRFAPQASTHPVATLTLGRQNANDSDKSNYFESP</sequence>
<name>A0A6G4AQP4_9ACTN</name>
<accession>A0A6G4AQP4</accession>
<evidence type="ECO:0000313" key="2">
    <source>
        <dbReference type="EMBL" id="NEW74999.1"/>
    </source>
</evidence>
<gene>
    <name evidence="2" type="ORF">G4H13_32710</name>
</gene>
<keyword evidence="3" id="KW-1185">Reference proteome</keyword>
<evidence type="ECO:0000256" key="1">
    <source>
        <dbReference type="SAM" id="MobiDB-lite"/>
    </source>
</evidence>
<evidence type="ECO:0000313" key="3">
    <source>
        <dbReference type="Proteomes" id="UP000476310"/>
    </source>
</evidence>
<comment type="caution">
    <text evidence="2">The sequence shown here is derived from an EMBL/GenBank/DDBJ whole genome shotgun (WGS) entry which is preliminary data.</text>
</comment>
<feature type="compositionally biased region" description="Basic and acidic residues" evidence="1">
    <location>
        <begin position="47"/>
        <end position="57"/>
    </location>
</feature>
<proteinExistence type="predicted"/>
<feature type="region of interest" description="Disordered" evidence="1">
    <location>
        <begin position="38"/>
        <end position="57"/>
    </location>
</feature>
<dbReference type="EMBL" id="JAAIKT010000051">
    <property type="protein sequence ID" value="NEW74999.1"/>
    <property type="molecule type" value="Genomic_DNA"/>
</dbReference>
<feature type="compositionally biased region" description="Polar residues" evidence="1">
    <location>
        <begin position="1"/>
        <end position="13"/>
    </location>
</feature>
<organism evidence="2 3">
    <name type="scientific">Streptomyces rhizosphaericus</name>
    <dbReference type="NCBI Taxonomy" id="114699"/>
    <lineage>
        <taxon>Bacteria</taxon>
        <taxon>Bacillati</taxon>
        <taxon>Actinomycetota</taxon>
        <taxon>Actinomycetes</taxon>
        <taxon>Kitasatosporales</taxon>
        <taxon>Streptomycetaceae</taxon>
        <taxon>Streptomyces</taxon>
        <taxon>Streptomyces violaceusniger group</taxon>
    </lineage>
</organism>
<dbReference type="RefSeq" id="WP_164433023.1">
    <property type="nucleotide sequence ID" value="NZ_JAAIKT010000051.1"/>
</dbReference>
<reference evidence="2" key="1">
    <citation type="submission" date="2020-02" db="EMBL/GenBank/DDBJ databases">
        <title>A new Streptomyces sp. for controlling soil-borne diseases.</title>
        <authorList>
            <person name="Li X."/>
            <person name="Tian Y."/>
            <person name="Gao K."/>
        </authorList>
    </citation>
    <scope>NUCLEOTIDE SEQUENCE [LARGE SCALE GENOMIC DNA]</scope>
    <source>
        <strain evidence="2">0250</strain>
    </source>
</reference>